<accession>A0ACD1AC65</accession>
<name>A0ACD1AC65_9FIRM</name>
<reference evidence="1" key="1">
    <citation type="submission" date="2019-08" db="EMBL/GenBank/DDBJ databases">
        <title>Genome sequence of Clostridiales bacterium MT110.</title>
        <authorList>
            <person name="Cao J."/>
        </authorList>
    </citation>
    <scope>NUCLEOTIDE SEQUENCE</scope>
    <source>
        <strain evidence="1">MT110</strain>
    </source>
</reference>
<dbReference type="EMBL" id="CP042469">
    <property type="protein sequence ID" value="QOX63913.1"/>
    <property type="molecule type" value="Genomic_DNA"/>
</dbReference>
<sequence>MNNKLDLMKEKVKVLNEAGKAYYQENREIMPNIEYDRLYDELQELERETGTVLSNSPTIHVGYELLSDLPKEAHEKTMLSLDKTKDAGALKDWLGNQTGLLSWKLDGKYIFMNKSKNTICA</sequence>
<evidence type="ECO:0000313" key="2">
    <source>
        <dbReference type="Proteomes" id="UP000594014"/>
    </source>
</evidence>
<dbReference type="Proteomes" id="UP000594014">
    <property type="component" value="Chromosome"/>
</dbReference>
<proteinExistence type="predicted"/>
<organism evidence="1 2">
    <name type="scientific">Anoxybacterium hadale</name>
    <dbReference type="NCBI Taxonomy" id="3408580"/>
    <lineage>
        <taxon>Bacteria</taxon>
        <taxon>Bacillati</taxon>
        <taxon>Bacillota</taxon>
        <taxon>Clostridia</taxon>
        <taxon>Peptostreptococcales</taxon>
        <taxon>Anaerovoracaceae</taxon>
        <taxon>Anoxybacterium</taxon>
    </lineage>
</organism>
<keyword evidence="2" id="KW-1185">Reference proteome</keyword>
<gene>
    <name evidence="1" type="ORF">FRZ06_11510</name>
</gene>
<protein>
    <submittedName>
        <fullName evidence="1">Uncharacterized protein</fullName>
    </submittedName>
</protein>
<evidence type="ECO:0000313" key="1">
    <source>
        <dbReference type="EMBL" id="QOX63913.1"/>
    </source>
</evidence>